<dbReference type="EMBL" id="CP025012">
    <property type="protein sequence ID" value="AUW42959.1"/>
    <property type="molecule type" value="Genomic_DNA"/>
</dbReference>
<accession>A0A2K9Z3Z1</accession>
<name>A0A2K9Z3Z1_RHILE</name>
<organism evidence="2 3">
    <name type="scientific">Rhizobium leguminosarum</name>
    <dbReference type="NCBI Taxonomy" id="384"/>
    <lineage>
        <taxon>Bacteria</taxon>
        <taxon>Pseudomonadati</taxon>
        <taxon>Pseudomonadota</taxon>
        <taxon>Alphaproteobacteria</taxon>
        <taxon>Hyphomicrobiales</taxon>
        <taxon>Rhizobiaceae</taxon>
        <taxon>Rhizobium/Agrobacterium group</taxon>
        <taxon>Rhizobium</taxon>
    </lineage>
</organism>
<evidence type="ECO:0000313" key="3">
    <source>
        <dbReference type="Proteomes" id="UP000238523"/>
    </source>
</evidence>
<reference evidence="2 3" key="1">
    <citation type="submission" date="2017-11" db="EMBL/GenBank/DDBJ databases">
        <title>Complete genome of Rhizobium leguminosarum Norway, an ineffective micro-symbiont.</title>
        <authorList>
            <person name="Hoffrichter A."/>
            <person name="Liang J."/>
            <person name="Brachmann A."/>
            <person name="Marin M."/>
        </authorList>
    </citation>
    <scope>NUCLEOTIDE SEQUENCE [LARGE SCALE GENOMIC DNA]</scope>
    <source>
        <strain evidence="2 3">Norway</strain>
    </source>
</reference>
<dbReference type="AlphaFoldDB" id="A0A2K9Z3Z1"/>
<keyword evidence="1" id="KW-0812">Transmembrane</keyword>
<protein>
    <submittedName>
        <fullName evidence="2">Uncharacterized protein</fullName>
    </submittedName>
</protein>
<evidence type="ECO:0000313" key="2">
    <source>
        <dbReference type="EMBL" id="AUW42959.1"/>
    </source>
</evidence>
<evidence type="ECO:0000256" key="1">
    <source>
        <dbReference type="SAM" id="Phobius"/>
    </source>
</evidence>
<proteinExistence type="predicted"/>
<dbReference type="Proteomes" id="UP000238523">
    <property type="component" value="Chromosome"/>
</dbReference>
<keyword evidence="1" id="KW-1133">Transmembrane helix</keyword>
<keyword evidence="1" id="KW-0472">Membrane</keyword>
<gene>
    <name evidence="2" type="ORF">CUJ84_Chr002606</name>
</gene>
<feature type="transmembrane region" description="Helical" evidence="1">
    <location>
        <begin position="12"/>
        <end position="34"/>
    </location>
</feature>
<sequence length="156" mass="16962">MKDCSARRYRSWGNLMVSSNVLGCLAIASIYYLAPQQSPSQEAAHPVKVTFAVVVEGKEPFSAEVSCLPDDTCSLAKHDDLGINLAITVFSGSEAHGELSIYCSPNSCSFRNLRSRIEFFGRRATVDILSGEADSGVTTLLVARQRPRIGEVLISY</sequence>